<evidence type="ECO:0000313" key="5">
    <source>
        <dbReference type="Proteomes" id="UP000645828"/>
    </source>
</evidence>
<evidence type="ECO:0000313" key="4">
    <source>
        <dbReference type="EMBL" id="CAD7684661.1"/>
    </source>
</evidence>
<dbReference type="PANTHER" id="PTHR11060:SF0">
    <property type="entry name" value="PROTEIN MEMO1"/>
    <property type="match status" value="1"/>
</dbReference>
<evidence type="ECO:0000256" key="2">
    <source>
        <dbReference type="ARBA" id="ARBA00016657"/>
    </source>
</evidence>
<protein>
    <recommendedName>
        <fullName evidence="2">Protein MEMO1</fullName>
    </recommendedName>
    <alternativeName>
        <fullName evidence="3">Mediator of ErbB2-driven cell motility 1</fullName>
    </alternativeName>
</protein>
<comment type="caution">
    <text evidence="4">The sequence shown here is derived from an EMBL/GenBank/DDBJ whole genome shotgun (WGS) entry which is preliminary data.</text>
</comment>
<comment type="similarity">
    <text evidence="1">Belongs to the MEMO1 family.</text>
</comment>
<dbReference type="InterPro" id="IPR002737">
    <property type="entry name" value="MEMO1_fam"/>
</dbReference>
<dbReference type="Proteomes" id="UP000645828">
    <property type="component" value="Unassembled WGS sequence"/>
</dbReference>
<gene>
    <name evidence="4" type="ORF">NYPRO_LOCUS17454</name>
</gene>
<keyword evidence="5" id="KW-1185">Reference proteome</keyword>
<name>A0A811Z6Y0_NYCPR</name>
<evidence type="ECO:0000256" key="3">
    <source>
        <dbReference type="ARBA" id="ARBA00030837"/>
    </source>
</evidence>
<organism evidence="4 5">
    <name type="scientific">Nyctereutes procyonoides</name>
    <name type="common">Raccoon dog</name>
    <name type="synonym">Canis procyonoides</name>
    <dbReference type="NCBI Taxonomy" id="34880"/>
    <lineage>
        <taxon>Eukaryota</taxon>
        <taxon>Metazoa</taxon>
        <taxon>Chordata</taxon>
        <taxon>Craniata</taxon>
        <taxon>Vertebrata</taxon>
        <taxon>Euteleostomi</taxon>
        <taxon>Mammalia</taxon>
        <taxon>Eutheria</taxon>
        <taxon>Laurasiatheria</taxon>
        <taxon>Carnivora</taxon>
        <taxon>Caniformia</taxon>
        <taxon>Canidae</taxon>
        <taxon>Nyctereutes</taxon>
    </lineage>
</organism>
<dbReference type="PANTHER" id="PTHR11060">
    <property type="entry name" value="PROTEIN MEMO1"/>
    <property type="match status" value="1"/>
</dbReference>
<dbReference type="AlphaFoldDB" id="A0A811Z6Y0"/>
<reference evidence="4" key="1">
    <citation type="submission" date="2020-12" db="EMBL/GenBank/DDBJ databases">
        <authorList>
            <consortium name="Molecular Ecology Group"/>
        </authorList>
    </citation>
    <scope>NUCLEOTIDE SEQUENCE</scope>
    <source>
        <strain evidence="4">TBG_1078</strain>
    </source>
</reference>
<sequence>MEPASPSACVSASGNAQLDGWLSQVQYTKDLLGPLFNENEFTIILVLVGALSDSKGQEFGKLFSKYLAISFLYSYYDESQEEIYRSFEYLDKMGINIIGQLDPVSFSNYLKKYHNALQKNAQSSQYKNWQDGSVSYVARLLKAQ</sequence>
<evidence type="ECO:0000256" key="1">
    <source>
        <dbReference type="ARBA" id="ARBA00006315"/>
    </source>
</evidence>
<proteinExistence type="inferred from homology"/>
<accession>A0A811Z6Y0</accession>
<dbReference type="EMBL" id="CAJHUB010000759">
    <property type="protein sequence ID" value="CAD7684661.1"/>
    <property type="molecule type" value="Genomic_DNA"/>
</dbReference>
<dbReference type="Gene3D" id="3.40.830.10">
    <property type="entry name" value="LigB-like"/>
    <property type="match status" value="1"/>
</dbReference>